<proteinExistence type="predicted"/>
<gene>
    <name evidence="1" type="ORF">X975_01749</name>
</gene>
<name>A0A087UW01_STEMI</name>
<feature type="non-terminal residue" evidence="1">
    <location>
        <position position="50"/>
    </location>
</feature>
<accession>A0A087UW01</accession>
<evidence type="ECO:0000313" key="1">
    <source>
        <dbReference type="EMBL" id="KFM81540.1"/>
    </source>
</evidence>
<sequence length="50" mass="5667">MLLCFLNKLSVLGSEFLQLAIVQNDFSCVLYASSHISMGRPWIMSVLCTW</sequence>
<keyword evidence="2" id="KW-1185">Reference proteome</keyword>
<dbReference type="AlphaFoldDB" id="A0A087UW01"/>
<evidence type="ECO:0000313" key="2">
    <source>
        <dbReference type="Proteomes" id="UP000054359"/>
    </source>
</evidence>
<dbReference type="EMBL" id="KK121917">
    <property type="protein sequence ID" value="KFM81540.1"/>
    <property type="molecule type" value="Genomic_DNA"/>
</dbReference>
<reference evidence="1 2" key="1">
    <citation type="submission" date="2013-11" db="EMBL/GenBank/DDBJ databases">
        <title>Genome sequencing of Stegodyphus mimosarum.</title>
        <authorList>
            <person name="Bechsgaard J."/>
        </authorList>
    </citation>
    <scope>NUCLEOTIDE SEQUENCE [LARGE SCALE GENOMIC DNA]</scope>
</reference>
<protein>
    <submittedName>
        <fullName evidence="1">Uncharacterized protein</fullName>
    </submittedName>
</protein>
<organism evidence="1 2">
    <name type="scientific">Stegodyphus mimosarum</name>
    <name type="common">African social velvet spider</name>
    <dbReference type="NCBI Taxonomy" id="407821"/>
    <lineage>
        <taxon>Eukaryota</taxon>
        <taxon>Metazoa</taxon>
        <taxon>Ecdysozoa</taxon>
        <taxon>Arthropoda</taxon>
        <taxon>Chelicerata</taxon>
        <taxon>Arachnida</taxon>
        <taxon>Araneae</taxon>
        <taxon>Araneomorphae</taxon>
        <taxon>Entelegynae</taxon>
        <taxon>Eresoidea</taxon>
        <taxon>Eresidae</taxon>
        <taxon>Stegodyphus</taxon>
    </lineage>
</organism>
<dbReference type="Proteomes" id="UP000054359">
    <property type="component" value="Unassembled WGS sequence"/>
</dbReference>